<sequence length="264" mass="28708">MDLAAEVAVWSLAAFALLLFLVQLVVREFGYWLGRRHQARTEGQGEGVGILVGAVLGLLAFTLALTLSFANTRFAERRAGTLAEANAIGTAWLRAEAIADPRSADVARLLEQYARVRADFVRAPLGAEATAAMNNRTSELQNQIWKQVTALITDHPNPVTVSLMSAVNDTFDASTAERFAHAFTLPAQLFWLLIAMALLGMMVLGFQLGLRGTPLRLLSVILTVMWTIVIVSIFDLASARVGSIRTSTMAYEWTIRGFGTGTQP</sequence>
<evidence type="ECO:0000313" key="2">
    <source>
        <dbReference type="EMBL" id="APT60095.1"/>
    </source>
</evidence>
<keyword evidence="1" id="KW-0812">Transmembrane</keyword>
<keyword evidence="1" id="KW-1133">Transmembrane helix</keyword>
<feature type="transmembrane region" description="Helical" evidence="1">
    <location>
        <begin position="189"/>
        <end position="210"/>
    </location>
</feature>
<gene>
    <name evidence="2" type="ORF">RGI145_21525</name>
</gene>
<evidence type="ECO:0000313" key="3">
    <source>
        <dbReference type="Proteomes" id="UP000185494"/>
    </source>
</evidence>
<organism evidence="2 3">
    <name type="scientific">Roseomonas gilardii</name>
    <dbReference type="NCBI Taxonomy" id="257708"/>
    <lineage>
        <taxon>Bacteria</taxon>
        <taxon>Pseudomonadati</taxon>
        <taxon>Pseudomonadota</taxon>
        <taxon>Alphaproteobacteria</taxon>
        <taxon>Acetobacterales</taxon>
        <taxon>Roseomonadaceae</taxon>
        <taxon>Roseomonas</taxon>
    </lineage>
</organism>
<dbReference type="Proteomes" id="UP000185494">
    <property type="component" value="Chromosome 2"/>
</dbReference>
<proteinExistence type="predicted"/>
<keyword evidence="1" id="KW-0472">Membrane</keyword>
<name>A0A1L7AMT6_9PROT</name>
<dbReference type="InterPro" id="IPR025333">
    <property type="entry name" value="DUF4239"/>
</dbReference>
<evidence type="ECO:0000256" key="1">
    <source>
        <dbReference type="SAM" id="Phobius"/>
    </source>
</evidence>
<dbReference type="KEGG" id="rgi:RGI145_21525"/>
<accession>A0A1L7AMT6</accession>
<reference evidence="2 3" key="1">
    <citation type="submission" date="2016-05" db="EMBL/GenBank/DDBJ databases">
        <title>Complete Genome and Methylome Analysis of Psychrotrophic Bacterial Isolates from Antarctic Lake Untersee.</title>
        <authorList>
            <person name="Fomenkov A."/>
            <person name="Akimov V.N."/>
            <person name="Vasilyeva L.V."/>
            <person name="Andersen D."/>
            <person name="Vincze T."/>
            <person name="Roberts R.J."/>
        </authorList>
    </citation>
    <scope>NUCLEOTIDE SEQUENCE [LARGE SCALE GENOMIC DNA]</scope>
    <source>
        <strain evidence="2 3">U14-5</strain>
    </source>
</reference>
<protein>
    <recommendedName>
        <fullName evidence="4">DUF4239 domain-containing protein</fullName>
    </recommendedName>
</protein>
<feature type="transmembrane region" description="Helical" evidence="1">
    <location>
        <begin position="7"/>
        <end position="27"/>
    </location>
</feature>
<dbReference type="Pfam" id="PF14023">
    <property type="entry name" value="Bestrophin-like"/>
    <property type="match status" value="1"/>
</dbReference>
<dbReference type="RefSeq" id="WP_075800802.1">
    <property type="nucleotide sequence ID" value="NZ_CP015584.1"/>
</dbReference>
<dbReference type="EMBL" id="CP015584">
    <property type="protein sequence ID" value="APT60095.1"/>
    <property type="molecule type" value="Genomic_DNA"/>
</dbReference>
<feature type="transmembrane region" description="Helical" evidence="1">
    <location>
        <begin position="216"/>
        <end position="237"/>
    </location>
</feature>
<evidence type="ECO:0008006" key="4">
    <source>
        <dbReference type="Google" id="ProtNLM"/>
    </source>
</evidence>
<feature type="transmembrane region" description="Helical" evidence="1">
    <location>
        <begin position="47"/>
        <end position="70"/>
    </location>
</feature>
<dbReference type="STRING" id="257708.RGI145_21525"/>
<dbReference type="AlphaFoldDB" id="A0A1L7AMT6"/>